<feature type="compositionally biased region" description="Polar residues" evidence="1">
    <location>
        <begin position="25"/>
        <end position="40"/>
    </location>
</feature>
<gene>
    <name evidence="2" type="ORF">BSTOLATCC_MIC28596</name>
</gene>
<dbReference type="AlphaFoldDB" id="A0AAU9J7K1"/>
<reference evidence="2" key="1">
    <citation type="submission" date="2021-09" db="EMBL/GenBank/DDBJ databases">
        <authorList>
            <consortium name="AG Swart"/>
            <person name="Singh M."/>
            <person name="Singh A."/>
            <person name="Seah K."/>
            <person name="Emmerich C."/>
        </authorList>
    </citation>
    <scope>NUCLEOTIDE SEQUENCE</scope>
    <source>
        <strain evidence="2">ATCC30299</strain>
    </source>
</reference>
<protein>
    <submittedName>
        <fullName evidence="2">Uncharacterized protein</fullName>
    </submittedName>
</protein>
<evidence type="ECO:0000313" key="2">
    <source>
        <dbReference type="EMBL" id="CAG9321311.1"/>
    </source>
</evidence>
<feature type="compositionally biased region" description="Basic and acidic residues" evidence="1">
    <location>
        <begin position="96"/>
        <end position="110"/>
    </location>
</feature>
<feature type="compositionally biased region" description="Basic residues" evidence="1">
    <location>
        <begin position="68"/>
        <end position="81"/>
    </location>
</feature>
<proteinExistence type="predicted"/>
<organism evidence="2 3">
    <name type="scientific">Blepharisma stoltei</name>
    <dbReference type="NCBI Taxonomy" id="1481888"/>
    <lineage>
        <taxon>Eukaryota</taxon>
        <taxon>Sar</taxon>
        <taxon>Alveolata</taxon>
        <taxon>Ciliophora</taxon>
        <taxon>Postciliodesmatophora</taxon>
        <taxon>Heterotrichea</taxon>
        <taxon>Heterotrichida</taxon>
        <taxon>Blepharismidae</taxon>
        <taxon>Blepharisma</taxon>
    </lineage>
</organism>
<dbReference type="EMBL" id="CAJZBQ010000028">
    <property type="protein sequence ID" value="CAG9321311.1"/>
    <property type="molecule type" value="Genomic_DNA"/>
</dbReference>
<evidence type="ECO:0000256" key="1">
    <source>
        <dbReference type="SAM" id="MobiDB-lite"/>
    </source>
</evidence>
<feature type="compositionally biased region" description="Basic and acidic residues" evidence="1">
    <location>
        <begin position="41"/>
        <end position="53"/>
    </location>
</feature>
<feature type="region of interest" description="Disordered" evidence="1">
    <location>
        <begin position="15"/>
        <end position="120"/>
    </location>
</feature>
<evidence type="ECO:0000313" key="3">
    <source>
        <dbReference type="Proteomes" id="UP001162131"/>
    </source>
</evidence>
<comment type="caution">
    <text evidence="2">The sequence shown here is derived from an EMBL/GenBank/DDBJ whole genome shotgun (WGS) entry which is preliminary data.</text>
</comment>
<name>A0AAU9J7K1_9CILI</name>
<sequence>MQKLLKLIQLCCASHEKEDEDSSQPRHLNQASLDLTSNPAEKSDLPVIEKQESDDPTLTPITPESSNVKKKKRKKASKQKKAGHENSGGATPIAKASEESKVTMPVEKKPLKGILKKPKI</sequence>
<accession>A0AAU9J7K1</accession>
<keyword evidence="3" id="KW-1185">Reference proteome</keyword>
<dbReference type="Proteomes" id="UP001162131">
    <property type="component" value="Unassembled WGS sequence"/>
</dbReference>